<feature type="coiled-coil region" evidence="1">
    <location>
        <begin position="76"/>
        <end position="103"/>
    </location>
</feature>
<evidence type="ECO:0000313" key="3">
    <source>
        <dbReference type="Proteomes" id="UP000222310"/>
    </source>
</evidence>
<evidence type="ECO:0000313" key="2">
    <source>
        <dbReference type="EMBL" id="PHK07224.1"/>
    </source>
</evidence>
<dbReference type="GeneID" id="57092104"/>
<dbReference type="EMBL" id="LAHD01000002">
    <property type="protein sequence ID" value="PHK07224.1"/>
    <property type="molecule type" value="Genomic_DNA"/>
</dbReference>
<evidence type="ECO:0000256" key="1">
    <source>
        <dbReference type="SAM" id="Coils"/>
    </source>
</evidence>
<proteinExistence type="predicted"/>
<gene>
    <name evidence="2" type="ORF">VF08_01070</name>
</gene>
<dbReference type="Proteomes" id="UP000222310">
    <property type="component" value="Unassembled WGS sequence"/>
</dbReference>
<comment type="caution">
    <text evidence="2">The sequence shown here is derived from an EMBL/GenBank/DDBJ whole genome shotgun (WGS) entry which is preliminary data.</text>
</comment>
<reference evidence="2 3" key="1">
    <citation type="submission" date="2015-02" db="EMBL/GenBank/DDBJ databases">
        <title>Nostoc linckia genome annotation.</title>
        <authorList>
            <person name="Zhou Z."/>
        </authorList>
    </citation>
    <scope>NUCLEOTIDE SEQUENCE [LARGE SCALE GENOMIC DNA]</scope>
    <source>
        <strain evidence="3">z8</strain>
    </source>
</reference>
<name>A0A9Q6END2_NOSLI</name>
<sequence>MARKGRVKLTAQEIQDRKNYVLTRLRSGFPRLDVQRQFAEHFEVSTETARSWINKTCDELIDKDINQRKRNHAVIIEMYHAQITAYQNEIMAMQREIDKISEIETIRKLTFAQIESAAGAELHELKQRIKLIPEPRLTDKAYLIETKTRIRERMFRVISELSRLQGSRDTATEWRDALSILLDNNLVPGTIADRILQVIDNYETELNNKIHEIQT</sequence>
<dbReference type="AlphaFoldDB" id="A0A9Q6END2"/>
<accession>A0A9Q6END2</accession>
<organism evidence="2 3">
    <name type="scientific">Nostoc linckia z8</name>
    <dbReference type="NCBI Taxonomy" id="1628746"/>
    <lineage>
        <taxon>Bacteria</taxon>
        <taxon>Bacillati</taxon>
        <taxon>Cyanobacteriota</taxon>
        <taxon>Cyanophyceae</taxon>
        <taxon>Nostocales</taxon>
        <taxon>Nostocaceae</taxon>
        <taxon>Nostoc</taxon>
    </lineage>
</organism>
<protein>
    <submittedName>
        <fullName evidence="2">Uncharacterized protein</fullName>
    </submittedName>
</protein>
<keyword evidence="1" id="KW-0175">Coiled coil</keyword>
<dbReference type="RefSeq" id="WP_099065913.1">
    <property type="nucleotide sequence ID" value="NZ_LAHD01000002.1"/>
</dbReference>